<dbReference type="InterPro" id="IPR016039">
    <property type="entry name" value="Thiolase-like"/>
</dbReference>
<evidence type="ECO:0000313" key="5">
    <source>
        <dbReference type="EMBL" id="QQL45920.1"/>
    </source>
</evidence>
<dbReference type="Gene3D" id="3.40.47.10">
    <property type="match status" value="2"/>
</dbReference>
<dbReference type="Pfam" id="PF08541">
    <property type="entry name" value="ACP_syn_III_C"/>
    <property type="match status" value="1"/>
</dbReference>
<dbReference type="GO" id="GO:0006633">
    <property type="term" value="P:fatty acid biosynthetic process"/>
    <property type="evidence" value="ECO:0007669"/>
    <property type="project" value="InterPro"/>
</dbReference>
<evidence type="ECO:0000259" key="4">
    <source>
        <dbReference type="Pfam" id="PF08541"/>
    </source>
</evidence>
<name>A0A6B3LAH7_9BACT</name>
<evidence type="ECO:0000313" key="6">
    <source>
        <dbReference type="Proteomes" id="UP000475117"/>
    </source>
</evidence>
<dbReference type="Pfam" id="PF08392">
    <property type="entry name" value="FAE1_CUT1_RppA"/>
    <property type="match status" value="1"/>
</dbReference>
<dbReference type="PANTHER" id="PTHR11877:SF46">
    <property type="entry name" value="TYPE III POLYKETIDE SYNTHASE A"/>
    <property type="match status" value="1"/>
</dbReference>
<dbReference type="InterPro" id="IPR013601">
    <property type="entry name" value="FAE1_typ3_polyketide_synth"/>
</dbReference>
<feature type="active site" description="Acyl-thioester intermediate" evidence="2">
    <location>
        <position position="142"/>
    </location>
</feature>
<evidence type="ECO:0000259" key="3">
    <source>
        <dbReference type="Pfam" id="PF08392"/>
    </source>
</evidence>
<feature type="domain" description="Beta-ketoacyl-[acyl-carrier-protein] synthase III C-terminal" evidence="4">
    <location>
        <begin position="262"/>
        <end position="335"/>
    </location>
</feature>
<keyword evidence="1" id="KW-0808">Transferase</keyword>
<keyword evidence="6" id="KW-1185">Reference proteome</keyword>
<dbReference type="GO" id="GO:0016747">
    <property type="term" value="F:acyltransferase activity, transferring groups other than amino-acyl groups"/>
    <property type="evidence" value="ECO:0007669"/>
    <property type="project" value="InterPro"/>
</dbReference>
<evidence type="ECO:0000256" key="2">
    <source>
        <dbReference type="PIRSR" id="PIRSR000451-1"/>
    </source>
</evidence>
<dbReference type="RefSeq" id="WP_164364065.1">
    <property type="nucleotide sequence ID" value="NZ_CP066776.1"/>
</dbReference>
<accession>A0A6B3LAH7</accession>
<dbReference type="PANTHER" id="PTHR11877">
    <property type="entry name" value="HYDROXYMETHYLGLUTARYL-COA SYNTHASE"/>
    <property type="match status" value="1"/>
</dbReference>
<dbReference type="AlphaFoldDB" id="A0A6B3LAH7"/>
<dbReference type="InterPro" id="IPR011141">
    <property type="entry name" value="Polyketide_synthase_type-III"/>
</dbReference>
<sequence>MILQGIASSFPSASFSQGDCLNAMKSASFWPQLNPRSREVLTKVLEGTSGIEKRHFALERLEDAWTRDAQQLNEAYEQRAPELSAEAVVKALQKANVDVADVDALFVCSCTGFLCPGVSSHLAERLGLRDDVFLQDMTGFGCGASVPMWRAASGYISQNPDAVIVTVAVEVCSAAFYVEDDFGVLISTCLFGDGASAAVWSGRGSGLQVTDFRSLHLPQERERIRFTNAQGKLRNQLDRRVPELAGRAVDALYQKRVRQKPRHFVTHGGGRDVIDALESVLPVGELSLAREVMRDYGNLSSPSVMVALENLVQREPDADHLWVCGFGAGFSAHSCEMTRVG</sequence>
<dbReference type="GO" id="GO:0030639">
    <property type="term" value="P:polyketide biosynthetic process"/>
    <property type="evidence" value="ECO:0007669"/>
    <property type="project" value="TreeGrafter"/>
</dbReference>
<protein>
    <submittedName>
        <fullName evidence="5">Stilbene synthase</fullName>
    </submittedName>
</protein>
<organism evidence="5 6">
    <name type="scientific">Sulfuriroseicoccus oceanibius</name>
    <dbReference type="NCBI Taxonomy" id="2707525"/>
    <lineage>
        <taxon>Bacteria</taxon>
        <taxon>Pseudomonadati</taxon>
        <taxon>Verrucomicrobiota</taxon>
        <taxon>Verrucomicrobiia</taxon>
        <taxon>Verrucomicrobiales</taxon>
        <taxon>Verrucomicrobiaceae</taxon>
        <taxon>Sulfuriroseicoccus</taxon>
    </lineage>
</organism>
<dbReference type="SUPFAM" id="SSF53901">
    <property type="entry name" value="Thiolase-like"/>
    <property type="match status" value="2"/>
</dbReference>
<dbReference type="PIRSF" id="PIRSF000451">
    <property type="entry name" value="PKS_III"/>
    <property type="match status" value="1"/>
</dbReference>
<proteinExistence type="predicted"/>
<dbReference type="Proteomes" id="UP000475117">
    <property type="component" value="Chromosome"/>
</dbReference>
<dbReference type="EMBL" id="CP066776">
    <property type="protein sequence ID" value="QQL45920.1"/>
    <property type="molecule type" value="Genomic_DNA"/>
</dbReference>
<dbReference type="KEGG" id="soa:G3M56_004895"/>
<gene>
    <name evidence="5" type="ORF">G3M56_004895</name>
</gene>
<evidence type="ECO:0000256" key="1">
    <source>
        <dbReference type="ARBA" id="ARBA00022679"/>
    </source>
</evidence>
<feature type="domain" description="FAE" evidence="3">
    <location>
        <begin position="24"/>
        <end position="204"/>
    </location>
</feature>
<reference evidence="5 6" key="1">
    <citation type="submission" date="2020-12" db="EMBL/GenBank/DDBJ databases">
        <title>Sulforoseuscoccus oceanibium gen. nov., sp. nov., a representative of the phylum Verrucomicrobia with special cytoplasmic membrane, and proposal of Sulforoseuscoccusaceae fam. nov.</title>
        <authorList>
            <person name="Xi F."/>
        </authorList>
    </citation>
    <scope>NUCLEOTIDE SEQUENCE [LARGE SCALE GENOMIC DNA]</scope>
    <source>
        <strain evidence="5 6">T37</strain>
    </source>
</reference>
<dbReference type="InterPro" id="IPR013747">
    <property type="entry name" value="ACP_syn_III_C"/>
</dbReference>
<dbReference type="GO" id="GO:0016020">
    <property type="term" value="C:membrane"/>
    <property type="evidence" value="ECO:0007669"/>
    <property type="project" value="InterPro"/>
</dbReference>